<evidence type="ECO:0000259" key="1">
    <source>
        <dbReference type="Pfam" id="PF05118"/>
    </source>
</evidence>
<reference evidence="2" key="1">
    <citation type="journal article" date="2014" name="Int. J. Syst. Evol. Microbiol.">
        <title>Complete genome of a new Firmicutes species belonging to the dominant human colonic microbiota ('Ruminococcus bicirculans') reveals two chromosomes and a selective capacity to utilize plant glucans.</title>
        <authorList>
            <consortium name="NISC Comparative Sequencing Program"/>
            <person name="Wegmann U."/>
            <person name="Louis P."/>
            <person name="Goesmann A."/>
            <person name="Henrissat B."/>
            <person name="Duncan S.H."/>
            <person name="Flint H.J."/>
        </authorList>
    </citation>
    <scope>NUCLEOTIDE SEQUENCE</scope>
    <source>
        <strain evidence="2">CGMCC 1.15644</strain>
    </source>
</reference>
<dbReference type="RefSeq" id="WP_132534790.1">
    <property type="nucleotide sequence ID" value="NZ_BMJO01000001.1"/>
</dbReference>
<protein>
    <submittedName>
        <fullName evidence="3">Aspartyl/asparaginyl beta-hydroxylase</fullName>
    </submittedName>
</protein>
<dbReference type="EMBL" id="SLWO01000007">
    <property type="protein sequence ID" value="TCO21436.1"/>
    <property type="molecule type" value="Genomic_DNA"/>
</dbReference>
<accession>A0A4V2RYR9</accession>
<dbReference type="Proteomes" id="UP000622648">
    <property type="component" value="Unassembled WGS sequence"/>
</dbReference>
<gene>
    <name evidence="3" type="ORF">EV200_10725</name>
    <name evidence="2" type="ORF">GCM10011413_00230</name>
</gene>
<reference evidence="5" key="2">
    <citation type="journal article" date="2019" name="Int. J. Syst. Evol. Microbiol.">
        <title>The Global Catalogue of Microorganisms (GCM) 10K type strain sequencing project: providing services to taxonomists for standard genome sequencing and annotation.</title>
        <authorList>
            <consortium name="The Broad Institute Genomics Platform"/>
            <consortium name="The Broad Institute Genome Sequencing Center for Infectious Disease"/>
            <person name="Wu L."/>
            <person name="Ma J."/>
        </authorList>
    </citation>
    <scope>NUCLEOTIDE SEQUENCE [LARGE SCALE GENOMIC DNA]</scope>
    <source>
        <strain evidence="5">CGMCC 1.15644</strain>
    </source>
</reference>
<reference evidence="2" key="4">
    <citation type="submission" date="2024-05" db="EMBL/GenBank/DDBJ databases">
        <authorList>
            <person name="Sun Q."/>
            <person name="Zhou Y."/>
        </authorList>
    </citation>
    <scope>NUCLEOTIDE SEQUENCE</scope>
    <source>
        <strain evidence="2">CGMCC 1.15644</strain>
    </source>
</reference>
<name>A0A4V2RYR9_9SPHI</name>
<dbReference type="OrthoDB" id="1441538at2"/>
<reference evidence="3 4" key="3">
    <citation type="submission" date="2019-03" db="EMBL/GenBank/DDBJ databases">
        <title>Genomic Encyclopedia of Type Strains, Phase IV (KMG-IV): sequencing the most valuable type-strain genomes for metagenomic binning, comparative biology and taxonomic classification.</title>
        <authorList>
            <person name="Goeker M."/>
        </authorList>
    </citation>
    <scope>NUCLEOTIDE SEQUENCE [LARGE SCALE GENOMIC DNA]</scope>
    <source>
        <strain evidence="3 4">DSM 103236</strain>
    </source>
</reference>
<keyword evidence="5" id="KW-1185">Reference proteome</keyword>
<dbReference type="Pfam" id="PF05118">
    <property type="entry name" value="Asp_Arg_Hydrox"/>
    <property type="match status" value="1"/>
</dbReference>
<evidence type="ECO:0000313" key="3">
    <source>
        <dbReference type="EMBL" id="TCO21436.1"/>
    </source>
</evidence>
<feature type="domain" description="Aspartyl/asparaginy/proline hydroxylase" evidence="1">
    <location>
        <begin position="23"/>
        <end position="173"/>
    </location>
</feature>
<dbReference type="Proteomes" id="UP000295684">
    <property type="component" value="Unassembled WGS sequence"/>
</dbReference>
<comment type="caution">
    <text evidence="3">The sequence shown here is derived from an EMBL/GenBank/DDBJ whole genome shotgun (WGS) entry which is preliminary data.</text>
</comment>
<dbReference type="InterPro" id="IPR027443">
    <property type="entry name" value="IPNS-like_sf"/>
</dbReference>
<proteinExistence type="predicted"/>
<dbReference type="Gene3D" id="2.60.120.330">
    <property type="entry name" value="B-lactam Antibiotic, Isopenicillin N Synthase, Chain"/>
    <property type="match status" value="1"/>
</dbReference>
<dbReference type="SUPFAM" id="SSF51197">
    <property type="entry name" value="Clavaminate synthase-like"/>
    <property type="match status" value="1"/>
</dbReference>
<dbReference type="AlphaFoldDB" id="A0A4V2RYR9"/>
<sequence length="233" mass="27327">MKKYICFNKRFNVQLLKQDLAIATTRNWKEHFNRNDFEGKWESISLRSATGSELDILANCDQQSYRDTNLLEHTPYLKSILEELLFDKEAVRILALYPGGEIKPHRDRGCDYKSKHFRLHIPLQTNSNVHFTVGGERLFLEEGSLWYIDFDQIHSIENKGNEMRAHLVIDGIRNQWTDDLFASHGYDLKEEQEKETEYDEETMLKIISDLEKMDGPAAQAIIAQYKKKLNERA</sequence>
<dbReference type="InterPro" id="IPR007803">
    <property type="entry name" value="Asp/Arg/Pro-Hydrxlase"/>
</dbReference>
<organism evidence="3 4">
    <name type="scientific">Pedobacter psychrotolerans</name>
    <dbReference type="NCBI Taxonomy" id="1843235"/>
    <lineage>
        <taxon>Bacteria</taxon>
        <taxon>Pseudomonadati</taxon>
        <taxon>Bacteroidota</taxon>
        <taxon>Sphingobacteriia</taxon>
        <taxon>Sphingobacteriales</taxon>
        <taxon>Sphingobacteriaceae</taxon>
        <taxon>Pedobacter</taxon>
    </lineage>
</organism>
<evidence type="ECO:0000313" key="5">
    <source>
        <dbReference type="Proteomes" id="UP000622648"/>
    </source>
</evidence>
<evidence type="ECO:0000313" key="4">
    <source>
        <dbReference type="Proteomes" id="UP000295684"/>
    </source>
</evidence>
<dbReference type="EMBL" id="BMJO01000001">
    <property type="protein sequence ID" value="GGE38637.1"/>
    <property type="molecule type" value="Genomic_DNA"/>
</dbReference>
<evidence type="ECO:0000313" key="2">
    <source>
        <dbReference type="EMBL" id="GGE38637.1"/>
    </source>
</evidence>